<gene>
    <name evidence="1" type="ORF">AVEN_216568_1</name>
</gene>
<comment type="caution">
    <text evidence="1">The sequence shown here is derived from an EMBL/GenBank/DDBJ whole genome shotgun (WGS) entry which is preliminary data.</text>
</comment>
<reference evidence="1 2" key="1">
    <citation type="journal article" date="2019" name="Sci. Rep.">
        <title>Orb-weaving spider Araneus ventricosus genome elucidates the spidroin gene catalogue.</title>
        <authorList>
            <person name="Kono N."/>
            <person name="Nakamura H."/>
            <person name="Ohtoshi R."/>
            <person name="Moran D.A.P."/>
            <person name="Shinohara A."/>
            <person name="Yoshida Y."/>
            <person name="Fujiwara M."/>
            <person name="Mori M."/>
            <person name="Tomita M."/>
            <person name="Arakawa K."/>
        </authorList>
    </citation>
    <scope>NUCLEOTIDE SEQUENCE [LARGE SCALE GENOMIC DNA]</scope>
</reference>
<sequence length="143" mass="16460">MSKSVGWLGLANCLSVLPYYFKCIDPKSSITMACQKYCKTPIVGEGNCLIWAISFCIYGSEDFYSEIREIFIQNITTRRGLLKDFTILKESVFYKEYEIYYGFMYCSDDLHAELKKVVADSVEAVGWQGWCWTRTRPEDGESG</sequence>
<dbReference type="Proteomes" id="UP000499080">
    <property type="component" value="Unassembled WGS sequence"/>
</dbReference>
<organism evidence="1 2">
    <name type="scientific">Araneus ventricosus</name>
    <name type="common">Orbweaver spider</name>
    <name type="synonym">Epeira ventricosa</name>
    <dbReference type="NCBI Taxonomy" id="182803"/>
    <lineage>
        <taxon>Eukaryota</taxon>
        <taxon>Metazoa</taxon>
        <taxon>Ecdysozoa</taxon>
        <taxon>Arthropoda</taxon>
        <taxon>Chelicerata</taxon>
        <taxon>Arachnida</taxon>
        <taxon>Araneae</taxon>
        <taxon>Araneomorphae</taxon>
        <taxon>Entelegynae</taxon>
        <taxon>Araneoidea</taxon>
        <taxon>Araneidae</taxon>
        <taxon>Araneus</taxon>
    </lineage>
</organism>
<dbReference type="AlphaFoldDB" id="A0A4Y2Q894"/>
<name>A0A4Y2Q894_ARAVE</name>
<dbReference type="Gene3D" id="3.90.70.80">
    <property type="match status" value="1"/>
</dbReference>
<keyword evidence="2" id="KW-1185">Reference proteome</keyword>
<protein>
    <submittedName>
        <fullName evidence="1">Uncharacterized protein</fullName>
    </submittedName>
</protein>
<accession>A0A4Y2Q894</accession>
<dbReference type="OrthoDB" id="6095088at2759"/>
<evidence type="ECO:0000313" key="1">
    <source>
        <dbReference type="EMBL" id="GBN60415.1"/>
    </source>
</evidence>
<proteinExistence type="predicted"/>
<evidence type="ECO:0000313" key="2">
    <source>
        <dbReference type="Proteomes" id="UP000499080"/>
    </source>
</evidence>
<dbReference type="EMBL" id="BGPR01013391">
    <property type="protein sequence ID" value="GBN60415.1"/>
    <property type="molecule type" value="Genomic_DNA"/>
</dbReference>